<reference evidence="1 2" key="1">
    <citation type="journal article" date="2022" name="DNA Res.">
        <title>Chromosomal-level genome assembly of the orchid tree Bauhinia variegata (Leguminosae; Cercidoideae) supports the allotetraploid origin hypothesis of Bauhinia.</title>
        <authorList>
            <person name="Zhong Y."/>
            <person name="Chen Y."/>
            <person name="Zheng D."/>
            <person name="Pang J."/>
            <person name="Liu Y."/>
            <person name="Luo S."/>
            <person name="Meng S."/>
            <person name="Qian L."/>
            <person name="Wei D."/>
            <person name="Dai S."/>
            <person name="Zhou R."/>
        </authorList>
    </citation>
    <scope>NUCLEOTIDE SEQUENCE [LARGE SCALE GENOMIC DNA]</scope>
    <source>
        <strain evidence="1">BV-YZ2020</strain>
    </source>
</reference>
<evidence type="ECO:0000313" key="1">
    <source>
        <dbReference type="EMBL" id="KAI4348470.1"/>
    </source>
</evidence>
<comment type="caution">
    <text evidence="1">The sequence shown here is derived from an EMBL/GenBank/DDBJ whole genome shotgun (WGS) entry which is preliminary data.</text>
</comment>
<gene>
    <name evidence="1" type="ORF">L6164_009193</name>
</gene>
<accession>A0ACB9PPK7</accession>
<dbReference type="EMBL" id="CM039429">
    <property type="protein sequence ID" value="KAI4348470.1"/>
    <property type="molecule type" value="Genomic_DNA"/>
</dbReference>
<sequence length="236" mass="28443">MEAKPSRFYEDFDPVCKWRRDEGRDTLEVHLPGFRREQIRVRVNHVGSVTISGERPLDGTRWKRFKKEVELPRFCNVNGIHANFMQSILTVVMPKKMPPVPQKEQEIRQISEDEHDEIQEEEEEVNRRRYEFRGWRIRELEGKHRRHEDDIDAAHDHHQHDHDRQHDLHHQHDHHHPHDDYRGHDDEFVEQYDSGLSPETTRDVTFKLMIVVIVILVIASYISDMFKSIMVHSFHF</sequence>
<dbReference type="Proteomes" id="UP000828941">
    <property type="component" value="Chromosome 4"/>
</dbReference>
<name>A0ACB9PPK7_BAUVA</name>
<proteinExistence type="predicted"/>
<organism evidence="1 2">
    <name type="scientific">Bauhinia variegata</name>
    <name type="common">Purple orchid tree</name>
    <name type="synonym">Phanera variegata</name>
    <dbReference type="NCBI Taxonomy" id="167791"/>
    <lineage>
        <taxon>Eukaryota</taxon>
        <taxon>Viridiplantae</taxon>
        <taxon>Streptophyta</taxon>
        <taxon>Embryophyta</taxon>
        <taxon>Tracheophyta</taxon>
        <taxon>Spermatophyta</taxon>
        <taxon>Magnoliopsida</taxon>
        <taxon>eudicotyledons</taxon>
        <taxon>Gunneridae</taxon>
        <taxon>Pentapetalae</taxon>
        <taxon>rosids</taxon>
        <taxon>fabids</taxon>
        <taxon>Fabales</taxon>
        <taxon>Fabaceae</taxon>
        <taxon>Cercidoideae</taxon>
        <taxon>Cercideae</taxon>
        <taxon>Bauhiniinae</taxon>
        <taxon>Bauhinia</taxon>
    </lineage>
</organism>
<evidence type="ECO:0000313" key="2">
    <source>
        <dbReference type="Proteomes" id="UP000828941"/>
    </source>
</evidence>
<keyword evidence="2" id="KW-1185">Reference proteome</keyword>
<protein>
    <submittedName>
        <fullName evidence="1">Uncharacterized protein</fullName>
    </submittedName>
</protein>